<evidence type="ECO:0000259" key="1">
    <source>
        <dbReference type="PROSITE" id="PS50994"/>
    </source>
</evidence>
<dbReference type="InterPro" id="IPR036397">
    <property type="entry name" value="RNaseH_sf"/>
</dbReference>
<dbReference type="InterPro" id="IPR001584">
    <property type="entry name" value="Integrase_cat-core"/>
</dbReference>
<proteinExistence type="predicted"/>
<dbReference type="PANTHER" id="PTHR46889:SF4">
    <property type="entry name" value="TRANSPOSASE INSO FOR INSERTION SEQUENCE ELEMENT IS911B-RELATED"/>
    <property type="match status" value="1"/>
</dbReference>
<dbReference type="InterPro" id="IPR050900">
    <property type="entry name" value="Transposase_IS3/IS150/IS904"/>
</dbReference>
<dbReference type="InterPro" id="IPR012337">
    <property type="entry name" value="RNaseH-like_sf"/>
</dbReference>
<evidence type="ECO:0000313" key="3">
    <source>
        <dbReference type="Proteomes" id="UP000075357"/>
    </source>
</evidence>
<organism evidence="2 3">
    <name type="scientific">Microbacterium laevaniformans</name>
    <dbReference type="NCBI Taxonomy" id="36807"/>
    <lineage>
        <taxon>Bacteria</taxon>
        <taxon>Bacillati</taxon>
        <taxon>Actinomycetota</taxon>
        <taxon>Actinomycetes</taxon>
        <taxon>Micrococcales</taxon>
        <taxon>Microbacteriaceae</taxon>
        <taxon>Microbacterium</taxon>
    </lineage>
</organism>
<comment type="caution">
    <text evidence="2">The sequence shown here is derived from an EMBL/GenBank/DDBJ whole genome shotgun (WGS) entry which is preliminary data.</text>
</comment>
<dbReference type="GO" id="GO:0003676">
    <property type="term" value="F:nucleic acid binding"/>
    <property type="evidence" value="ECO:0007669"/>
    <property type="project" value="InterPro"/>
</dbReference>
<accession>A0A150HHQ7</accession>
<protein>
    <submittedName>
        <fullName evidence="2">IS2 transposase TnpB</fullName>
    </submittedName>
</protein>
<sequence length="332" mass="38138">MEEVRGGTLGPFEDLEVIRVEAGMSTARFCKLIDMPERTWRRWQAKARQEQPPKGPWPQPARDAARPLVVKHALAKPAWGHRKIWAMTRHDGHKVSQATVLRLLRDDGLILPSEYQKQRRELAKDRKAAFARNPNGPNQVWQLDFSEFETTQGGTWRIAGCRDWFSKLEYPFHVSPTANQYDAIAAIELALAEYERLFGHPLVDECEVDADTGELLPVLTIVTDNGGPFRSLNFELFIMRHPELRHVRTRVKSPGQNGSRERGFGTLKYERLFLDEIPDALTLIERAEDYRVEYNTERPHEAIAWNRPLEVHLGLADPTTPTFETEEILPTT</sequence>
<dbReference type="PANTHER" id="PTHR46889">
    <property type="entry name" value="TRANSPOSASE INSF FOR INSERTION SEQUENCE IS3B-RELATED"/>
    <property type="match status" value="1"/>
</dbReference>
<gene>
    <name evidence="2" type="ORF">Mlaev_00336</name>
</gene>
<dbReference type="Gene3D" id="3.30.420.10">
    <property type="entry name" value="Ribonuclease H-like superfamily/Ribonuclease H"/>
    <property type="match status" value="1"/>
</dbReference>
<dbReference type="Pfam" id="PF13683">
    <property type="entry name" value="rve_3"/>
    <property type="match status" value="1"/>
</dbReference>
<dbReference type="SUPFAM" id="SSF53098">
    <property type="entry name" value="Ribonuclease H-like"/>
    <property type="match status" value="1"/>
</dbReference>
<dbReference type="PROSITE" id="PS50994">
    <property type="entry name" value="INTEGRASE"/>
    <property type="match status" value="1"/>
</dbReference>
<dbReference type="GO" id="GO:0015074">
    <property type="term" value="P:DNA integration"/>
    <property type="evidence" value="ECO:0007669"/>
    <property type="project" value="InterPro"/>
</dbReference>
<feature type="domain" description="Integrase catalytic" evidence="1">
    <location>
        <begin position="133"/>
        <end position="316"/>
    </location>
</feature>
<dbReference type="AlphaFoldDB" id="A0A150HHQ7"/>
<dbReference type="STRING" id="36807.Mlaev_00336"/>
<name>A0A150HHQ7_9MICO</name>
<dbReference type="EMBL" id="LRAD01000014">
    <property type="protein sequence ID" value="KXZ61652.1"/>
    <property type="molecule type" value="Genomic_DNA"/>
</dbReference>
<keyword evidence="3" id="KW-1185">Reference proteome</keyword>
<evidence type="ECO:0000313" key="2">
    <source>
        <dbReference type="EMBL" id="KXZ61652.1"/>
    </source>
</evidence>
<dbReference type="Proteomes" id="UP000075357">
    <property type="component" value="Unassembled WGS sequence"/>
</dbReference>
<dbReference type="PATRIC" id="fig|36807.3.peg.352"/>
<reference evidence="2 3" key="1">
    <citation type="submission" date="2016-01" db="EMBL/GenBank/DDBJ databases">
        <title>Draft genome sequences of Microbacterium laevaniformans LCDC 91-0039 and the type strain of Microbacterium hominis LCDC 84-209.</title>
        <authorList>
            <person name="Bernier A.-M."/>
            <person name="Bernard K."/>
        </authorList>
    </citation>
    <scope>NUCLEOTIDE SEQUENCE [LARGE SCALE GENOMIC DNA]</scope>
    <source>
        <strain evidence="2 3">LCDC 91-0039</strain>
    </source>
</reference>